<proteinExistence type="predicted"/>
<sequence>MVLGASPVTVTPCILSAPLLSVSRSLAPQTGPGRARGPGVGTSTHCASPHPPLVHFSGSSTRDKRASSKSK</sequence>
<dbReference type="EMBL" id="JAINUG010000409">
    <property type="protein sequence ID" value="KAJ8372264.1"/>
    <property type="molecule type" value="Genomic_DNA"/>
</dbReference>
<evidence type="ECO:0000313" key="3">
    <source>
        <dbReference type="Proteomes" id="UP001221898"/>
    </source>
</evidence>
<accession>A0AAD7R997</accession>
<comment type="caution">
    <text evidence="2">The sequence shown here is derived from an EMBL/GenBank/DDBJ whole genome shotgun (WGS) entry which is preliminary data.</text>
</comment>
<gene>
    <name evidence="2" type="ORF">AAFF_G00291190</name>
</gene>
<feature type="region of interest" description="Disordered" evidence="1">
    <location>
        <begin position="25"/>
        <end position="71"/>
    </location>
</feature>
<dbReference type="AlphaFoldDB" id="A0AAD7R997"/>
<organism evidence="2 3">
    <name type="scientific">Aldrovandia affinis</name>
    <dbReference type="NCBI Taxonomy" id="143900"/>
    <lineage>
        <taxon>Eukaryota</taxon>
        <taxon>Metazoa</taxon>
        <taxon>Chordata</taxon>
        <taxon>Craniata</taxon>
        <taxon>Vertebrata</taxon>
        <taxon>Euteleostomi</taxon>
        <taxon>Actinopterygii</taxon>
        <taxon>Neopterygii</taxon>
        <taxon>Teleostei</taxon>
        <taxon>Notacanthiformes</taxon>
        <taxon>Halosauridae</taxon>
        <taxon>Aldrovandia</taxon>
    </lineage>
</organism>
<reference evidence="2" key="1">
    <citation type="journal article" date="2023" name="Science">
        <title>Genome structures resolve the early diversification of teleost fishes.</title>
        <authorList>
            <person name="Parey E."/>
            <person name="Louis A."/>
            <person name="Montfort J."/>
            <person name="Bouchez O."/>
            <person name="Roques C."/>
            <person name="Iampietro C."/>
            <person name="Lluch J."/>
            <person name="Castinel A."/>
            <person name="Donnadieu C."/>
            <person name="Desvignes T."/>
            <person name="Floi Bucao C."/>
            <person name="Jouanno E."/>
            <person name="Wen M."/>
            <person name="Mejri S."/>
            <person name="Dirks R."/>
            <person name="Jansen H."/>
            <person name="Henkel C."/>
            <person name="Chen W.J."/>
            <person name="Zahm M."/>
            <person name="Cabau C."/>
            <person name="Klopp C."/>
            <person name="Thompson A.W."/>
            <person name="Robinson-Rechavi M."/>
            <person name="Braasch I."/>
            <person name="Lecointre G."/>
            <person name="Bobe J."/>
            <person name="Postlethwait J.H."/>
            <person name="Berthelot C."/>
            <person name="Roest Crollius H."/>
            <person name="Guiguen Y."/>
        </authorList>
    </citation>
    <scope>NUCLEOTIDE SEQUENCE</scope>
    <source>
        <strain evidence="2">NC1722</strain>
    </source>
</reference>
<feature type="compositionally biased region" description="Basic and acidic residues" evidence="1">
    <location>
        <begin position="61"/>
        <end position="71"/>
    </location>
</feature>
<dbReference type="Proteomes" id="UP001221898">
    <property type="component" value="Unassembled WGS sequence"/>
</dbReference>
<protein>
    <submittedName>
        <fullName evidence="2">Uncharacterized protein</fullName>
    </submittedName>
</protein>
<name>A0AAD7R997_9TELE</name>
<evidence type="ECO:0000313" key="2">
    <source>
        <dbReference type="EMBL" id="KAJ8372264.1"/>
    </source>
</evidence>
<evidence type="ECO:0000256" key="1">
    <source>
        <dbReference type="SAM" id="MobiDB-lite"/>
    </source>
</evidence>
<keyword evidence="3" id="KW-1185">Reference proteome</keyword>